<dbReference type="Proteomes" id="UP000260425">
    <property type="component" value="Segment"/>
</dbReference>
<organism evidence="1 2">
    <name type="scientific">Bacillus phage BSP38</name>
    <dbReference type="NCBI Taxonomy" id="2283013"/>
    <lineage>
        <taxon>Viruses</taxon>
        <taxon>Duplodnaviria</taxon>
        <taxon>Heunggongvirae</taxon>
        <taxon>Uroviricota</taxon>
        <taxon>Caudoviricetes</taxon>
        <taxon>Herelleviridae</taxon>
        <taxon>Bastillevirinae</taxon>
        <taxon>Jeonjuvirus</taxon>
        <taxon>Jeonjuvirus BSP38</taxon>
    </lineage>
</organism>
<reference evidence="1 2" key="1">
    <citation type="submission" date="2018-07" db="EMBL/GenBank/DDBJ databases">
        <title>Complete nucleotide sequence of Bacillus phage BSP38.</title>
        <authorList>
            <person name="Ghosh K."/>
            <person name="Kim K.-P."/>
        </authorList>
    </citation>
    <scope>NUCLEOTIDE SEQUENCE [LARGE SCALE GENOMIC DNA]</scope>
</reference>
<keyword evidence="2" id="KW-1185">Reference proteome</keyword>
<protein>
    <submittedName>
        <fullName evidence="1">Uncharacterized protein</fullName>
    </submittedName>
</protein>
<dbReference type="EMBL" id="MH606185">
    <property type="protein sequence ID" value="AXH71261.1"/>
    <property type="molecule type" value="Genomic_DNA"/>
</dbReference>
<accession>A0A345MK79</accession>
<organismHost>
    <name type="scientific">Bacillus subtilis</name>
    <dbReference type="NCBI Taxonomy" id="1423"/>
</organismHost>
<name>A0A345MK79_BPBSP</name>
<evidence type="ECO:0000313" key="2">
    <source>
        <dbReference type="Proteomes" id="UP000260425"/>
    </source>
</evidence>
<proteinExistence type="predicted"/>
<evidence type="ECO:0000313" key="1">
    <source>
        <dbReference type="EMBL" id="AXH71261.1"/>
    </source>
</evidence>
<sequence>MQAFRVTYNIGGSSGKQEVLLLQSYPPPTNEDLEHALSKKDPLFDPSFPFCKVTKKQELSMDQVKITDLSITEMQILFGL</sequence>
<gene>
    <name evidence="1" type="ORF">BSP38_219</name>
</gene>